<protein>
    <recommendedName>
        <fullName evidence="1">F-box domain-containing protein</fullName>
    </recommendedName>
</protein>
<dbReference type="Pfam" id="PF25210">
    <property type="entry name" value="Kelch_FKB95"/>
    <property type="match status" value="1"/>
</dbReference>
<dbReference type="PROSITE" id="PS50181">
    <property type="entry name" value="FBOX"/>
    <property type="match status" value="1"/>
</dbReference>
<accession>A0A6D2JLD8</accession>
<keyword evidence="3" id="KW-1185">Reference proteome</keyword>
<dbReference type="SUPFAM" id="SSF81383">
    <property type="entry name" value="F-box domain"/>
    <property type="match status" value="1"/>
</dbReference>
<dbReference type="PANTHER" id="PTHR24414">
    <property type="entry name" value="F-BOX/KELCH-REPEAT PROTEIN SKIP4"/>
    <property type="match status" value="1"/>
</dbReference>
<dbReference type="InterPro" id="IPR036047">
    <property type="entry name" value="F-box-like_dom_sf"/>
</dbReference>
<dbReference type="SMART" id="SM00256">
    <property type="entry name" value="FBOX"/>
    <property type="match status" value="1"/>
</dbReference>
<dbReference type="CDD" id="cd22152">
    <property type="entry name" value="F-box_AtAFR-like"/>
    <property type="match status" value="1"/>
</dbReference>
<reference evidence="2" key="1">
    <citation type="submission" date="2020-01" db="EMBL/GenBank/DDBJ databases">
        <authorList>
            <person name="Mishra B."/>
        </authorList>
    </citation>
    <scope>NUCLEOTIDE SEQUENCE [LARGE SCALE GENOMIC DNA]</scope>
</reference>
<dbReference type="SUPFAM" id="SSF117281">
    <property type="entry name" value="Kelch motif"/>
    <property type="match status" value="1"/>
</dbReference>
<dbReference type="InterPro" id="IPR001810">
    <property type="entry name" value="F-box_dom"/>
</dbReference>
<dbReference type="AlphaFoldDB" id="A0A6D2JLD8"/>
<dbReference type="Proteomes" id="UP000467841">
    <property type="component" value="Unassembled WGS sequence"/>
</dbReference>
<dbReference type="InterPro" id="IPR050354">
    <property type="entry name" value="F-box/kelch-repeat_ARATH"/>
</dbReference>
<comment type="caution">
    <text evidence="2">The sequence shown here is derived from an EMBL/GenBank/DDBJ whole genome shotgun (WGS) entry which is preliminary data.</text>
</comment>
<dbReference type="Pfam" id="PF00646">
    <property type="entry name" value="F-box"/>
    <property type="match status" value="1"/>
</dbReference>
<sequence>MSPGESSEPLSLPEDVIVDIIARVPRFDYPTLSLVSKHFRSLVTSPKLYASRSLLGFTEHCLYVVLYNHFDNSNSRWYILCRKPDGNLRLVLISSLPPLHGNGSFVAVGSMIYVFDNTTSSASSIDCKSHTVQKLHNMPIHMVHTVAGLIDGKIYVSGYCNRASKNVMVVFNTETKMWEPEIKPIANKETCKRWTRNCVVMAGKIYTKDPFNSFVYDPQKSKWETDDMLNSKKWKNACVVDDVLYYHDCHVNSLRTYDPKQRCWGVVEGVEELMWYGTRYSVWSETVSYGGKLALFYPREGRKNEIWFQFKNKEKEISNIWCAEISLEKRQGGEIWGKVEWFGHVMDRGKFSIAESLAVMV</sequence>
<proteinExistence type="predicted"/>
<evidence type="ECO:0000313" key="3">
    <source>
        <dbReference type="Proteomes" id="UP000467841"/>
    </source>
</evidence>
<dbReference type="InterPro" id="IPR057499">
    <property type="entry name" value="Kelch_FKB95"/>
</dbReference>
<dbReference type="InterPro" id="IPR015915">
    <property type="entry name" value="Kelch-typ_b-propeller"/>
</dbReference>
<dbReference type="PANTHER" id="PTHR24414:SF135">
    <property type="entry name" value="F-BOX DOMAIN-CONTAINING PROTEIN"/>
    <property type="match status" value="1"/>
</dbReference>
<name>A0A6D2JLD8_9BRAS</name>
<dbReference type="EMBL" id="CACVBM020001185">
    <property type="protein sequence ID" value="CAA7037988.1"/>
    <property type="molecule type" value="Genomic_DNA"/>
</dbReference>
<evidence type="ECO:0000313" key="2">
    <source>
        <dbReference type="EMBL" id="CAA7037988.1"/>
    </source>
</evidence>
<evidence type="ECO:0000259" key="1">
    <source>
        <dbReference type="PROSITE" id="PS50181"/>
    </source>
</evidence>
<dbReference type="OrthoDB" id="1090235at2759"/>
<organism evidence="2 3">
    <name type="scientific">Microthlaspi erraticum</name>
    <dbReference type="NCBI Taxonomy" id="1685480"/>
    <lineage>
        <taxon>Eukaryota</taxon>
        <taxon>Viridiplantae</taxon>
        <taxon>Streptophyta</taxon>
        <taxon>Embryophyta</taxon>
        <taxon>Tracheophyta</taxon>
        <taxon>Spermatophyta</taxon>
        <taxon>Magnoliopsida</taxon>
        <taxon>eudicotyledons</taxon>
        <taxon>Gunneridae</taxon>
        <taxon>Pentapetalae</taxon>
        <taxon>rosids</taxon>
        <taxon>malvids</taxon>
        <taxon>Brassicales</taxon>
        <taxon>Brassicaceae</taxon>
        <taxon>Coluteocarpeae</taxon>
        <taxon>Microthlaspi</taxon>
    </lineage>
</organism>
<feature type="domain" description="F-box" evidence="1">
    <location>
        <begin position="6"/>
        <end position="52"/>
    </location>
</feature>
<gene>
    <name evidence="2" type="ORF">MERR_LOCUS25223</name>
</gene>
<dbReference type="Gene3D" id="2.120.10.80">
    <property type="entry name" value="Kelch-type beta propeller"/>
    <property type="match status" value="1"/>
</dbReference>